<gene>
    <name evidence="2" type="ORF">BDY21DRAFT_347291</name>
</gene>
<proteinExistence type="predicted"/>
<evidence type="ECO:0000313" key="2">
    <source>
        <dbReference type="EMBL" id="KAF2456479.1"/>
    </source>
</evidence>
<protein>
    <submittedName>
        <fullName evidence="2">Uncharacterized protein</fullName>
    </submittedName>
</protein>
<dbReference type="AlphaFoldDB" id="A0A6A6NXP6"/>
<name>A0A6A6NXP6_9PEZI</name>
<evidence type="ECO:0000313" key="3">
    <source>
        <dbReference type="Proteomes" id="UP000799766"/>
    </source>
</evidence>
<dbReference type="Proteomes" id="UP000799766">
    <property type="component" value="Unassembled WGS sequence"/>
</dbReference>
<keyword evidence="3" id="KW-1185">Reference proteome</keyword>
<organism evidence="2 3">
    <name type="scientific">Lineolata rhizophorae</name>
    <dbReference type="NCBI Taxonomy" id="578093"/>
    <lineage>
        <taxon>Eukaryota</taxon>
        <taxon>Fungi</taxon>
        <taxon>Dikarya</taxon>
        <taxon>Ascomycota</taxon>
        <taxon>Pezizomycotina</taxon>
        <taxon>Dothideomycetes</taxon>
        <taxon>Dothideomycetes incertae sedis</taxon>
        <taxon>Lineolatales</taxon>
        <taxon>Lineolataceae</taxon>
        <taxon>Lineolata</taxon>
    </lineage>
</organism>
<feature type="region of interest" description="Disordered" evidence="1">
    <location>
        <begin position="1"/>
        <end position="24"/>
    </location>
</feature>
<feature type="compositionally biased region" description="Basic residues" evidence="1">
    <location>
        <begin position="11"/>
        <end position="20"/>
    </location>
</feature>
<dbReference type="EMBL" id="MU001683">
    <property type="protein sequence ID" value="KAF2456479.1"/>
    <property type="molecule type" value="Genomic_DNA"/>
</dbReference>
<sequence>MIGGCISGRRDPRRRHRKRVAAGPTPACTSSTLEFGCLGTPYCNSSQIPNPSPLISIALTLTTSSSLYAPTYIRAVWTAPCRAKVSIAIQHVCPPTGVPRRAAAAALRGGETLLQCHRRKACCSHHTVHLSARSCDNGYSTTSHPEWCRVKRADGHGVSQHGRAINDGRSRGLPTAIICTARL</sequence>
<evidence type="ECO:0000256" key="1">
    <source>
        <dbReference type="SAM" id="MobiDB-lite"/>
    </source>
</evidence>
<reference evidence="2" key="1">
    <citation type="journal article" date="2020" name="Stud. Mycol.">
        <title>101 Dothideomycetes genomes: a test case for predicting lifestyles and emergence of pathogens.</title>
        <authorList>
            <person name="Haridas S."/>
            <person name="Albert R."/>
            <person name="Binder M."/>
            <person name="Bloem J."/>
            <person name="Labutti K."/>
            <person name="Salamov A."/>
            <person name="Andreopoulos B."/>
            <person name="Baker S."/>
            <person name="Barry K."/>
            <person name="Bills G."/>
            <person name="Bluhm B."/>
            <person name="Cannon C."/>
            <person name="Castanera R."/>
            <person name="Culley D."/>
            <person name="Daum C."/>
            <person name="Ezra D."/>
            <person name="Gonzalez J."/>
            <person name="Henrissat B."/>
            <person name="Kuo A."/>
            <person name="Liang C."/>
            <person name="Lipzen A."/>
            <person name="Lutzoni F."/>
            <person name="Magnuson J."/>
            <person name="Mondo S."/>
            <person name="Nolan M."/>
            <person name="Ohm R."/>
            <person name="Pangilinan J."/>
            <person name="Park H.-J."/>
            <person name="Ramirez L."/>
            <person name="Alfaro M."/>
            <person name="Sun H."/>
            <person name="Tritt A."/>
            <person name="Yoshinaga Y."/>
            <person name="Zwiers L.-H."/>
            <person name="Turgeon B."/>
            <person name="Goodwin S."/>
            <person name="Spatafora J."/>
            <person name="Crous P."/>
            <person name="Grigoriev I."/>
        </authorList>
    </citation>
    <scope>NUCLEOTIDE SEQUENCE</scope>
    <source>
        <strain evidence="2">ATCC 16933</strain>
    </source>
</reference>
<accession>A0A6A6NXP6</accession>